<dbReference type="Gene3D" id="1.25.40.20">
    <property type="entry name" value="Ankyrin repeat-containing domain"/>
    <property type="match status" value="2"/>
</dbReference>
<feature type="repeat" description="ANK" evidence="2">
    <location>
        <begin position="930"/>
        <end position="962"/>
    </location>
</feature>
<gene>
    <name evidence="5" type="ORF">TWF696_006684</name>
</gene>
<protein>
    <recommendedName>
        <fullName evidence="4">NACHT domain-containing protein</fullName>
    </recommendedName>
</protein>
<feature type="repeat" description="ANK" evidence="2">
    <location>
        <begin position="1123"/>
        <end position="1155"/>
    </location>
</feature>
<dbReference type="InterPro" id="IPR035994">
    <property type="entry name" value="Nucleoside_phosphorylase_sf"/>
</dbReference>
<evidence type="ECO:0000313" key="5">
    <source>
        <dbReference type="EMBL" id="KAK6346560.1"/>
    </source>
</evidence>
<dbReference type="Pfam" id="PF22939">
    <property type="entry name" value="WHD_GPIID"/>
    <property type="match status" value="1"/>
</dbReference>
<dbReference type="InterPro" id="IPR053137">
    <property type="entry name" value="NLR-like"/>
</dbReference>
<name>A0AAV9US39_9PEZI</name>
<comment type="caution">
    <text evidence="5">The sequence shown here is derived from an EMBL/GenBank/DDBJ whole genome shotgun (WGS) entry which is preliminary data.</text>
</comment>
<feature type="repeat" description="ANK" evidence="2">
    <location>
        <begin position="900"/>
        <end position="929"/>
    </location>
</feature>
<keyword evidence="6" id="KW-1185">Reference proteome</keyword>
<dbReference type="SUPFAM" id="SSF53167">
    <property type="entry name" value="Purine and uridine phosphorylases"/>
    <property type="match status" value="1"/>
</dbReference>
<evidence type="ECO:0000313" key="6">
    <source>
        <dbReference type="Proteomes" id="UP001375240"/>
    </source>
</evidence>
<dbReference type="PROSITE" id="PS50297">
    <property type="entry name" value="ANK_REP_REGION"/>
    <property type="match status" value="6"/>
</dbReference>
<dbReference type="AlphaFoldDB" id="A0AAV9US39"/>
<evidence type="ECO:0000256" key="3">
    <source>
        <dbReference type="SAM" id="MobiDB-lite"/>
    </source>
</evidence>
<dbReference type="SMART" id="SM00248">
    <property type="entry name" value="ANK"/>
    <property type="match status" value="9"/>
</dbReference>
<feature type="repeat" description="ANK" evidence="2">
    <location>
        <begin position="1029"/>
        <end position="1061"/>
    </location>
</feature>
<evidence type="ECO:0000256" key="1">
    <source>
        <dbReference type="ARBA" id="ARBA00022737"/>
    </source>
</evidence>
<feature type="repeat" description="ANK" evidence="2">
    <location>
        <begin position="963"/>
        <end position="995"/>
    </location>
</feature>
<dbReference type="PANTHER" id="PTHR46082">
    <property type="entry name" value="ATP/GTP-BINDING PROTEIN-RELATED"/>
    <property type="match status" value="1"/>
</dbReference>
<dbReference type="PROSITE" id="PS50088">
    <property type="entry name" value="ANK_REPEAT"/>
    <property type="match status" value="6"/>
</dbReference>
<dbReference type="SUPFAM" id="SSF52540">
    <property type="entry name" value="P-loop containing nucleoside triphosphate hydrolases"/>
    <property type="match status" value="1"/>
</dbReference>
<dbReference type="GO" id="GO:0009116">
    <property type="term" value="P:nucleoside metabolic process"/>
    <property type="evidence" value="ECO:0007669"/>
    <property type="project" value="InterPro"/>
</dbReference>
<dbReference type="GO" id="GO:0003824">
    <property type="term" value="F:catalytic activity"/>
    <property type="evidence" value="ECO:0007669"/>
    <property type="project" value="InterPro"/>
</dbReference>
<dbReference type="Gene3D" id="3.40.50.1580">
    <property type="entry name" value="Nucleoside phosphorylase domain"/>
    <property type="match status" value="1"/>
</dbReference>
<dbReference type="PROSITE" id="PS50837">
    <property type="entry name" value="NACHT"/>
    <property type="match status" value="1"/>
</dbReference>
<dbReference type="InterPro" id="IPR054471">
    <property type="entry name" value="GPIID_WHD"/>
</dbReference>
<dbReference type="PANTHER" id="PTHR46082:SF11">
    <property type="entry name" value="AAA+ ATPASE DOMAIN-CONTAINING PROTEIN-RELATED"/>
    <property type="match status" value="1"/>
</dbReference>
<evidence type="ECO:0000256" key="2">
    <source>
        <dbReference type="PROSITE-ProRule" id="PRU00023"/>
    </source>
</evidence>
<dbReference type="InterPro" id="IPR002110">
    <property type="entry name" value="Ankyrin_rpt"/>
</dbReference>
<dbReference type="InterPro" id="IPR036770">
    <property type="entry name" value="Ankyrin_rpt-contain_sf"/>
</dbReference>
<dbReference type="InterPro" id="IPR056884">
    <property type="entry name" value="NPHP3-like_N"/>
</dbReference>
<feature type="region of interest" description="Disordered" evidence="3">
    <location>
        <begin position="200"/>
        <end position="220"/>
    </location>
</feature>
<feature type="domain" description="NACHT" evidence="4">
    <location>
        <begin position="415"/>
        <end position="555"/>
    </location>
</feature>
<accession>A0AAV9US39</accession>
<evidence type="ECO:0000259" key="4">
    <source>
        <dbReference type="PROSITE" id="PS50837"/>
    </source>
</evidence>
<dbReference type="Pfam" id="PF01048">
    <property type="entry name" value="PNP_UDP_1"/>
    <property type="match status" value="1"/>
</dbReference>
<sequence>MAMAAQRVTKEHKEYTVGWVCALPKELTAATAMLDERHANLPKSGNDPNIYTLGSIGRHNVVITCLPKGRISTIPAATTVTRLVNTFPSVKFGLMVGIGGGVPPEVRLGDVVVSTPAGQLPGVVQWDLGKAKEGGSFERTGTLNNPPDLLLTALARLEAEHELGGSQIDEHLDQMGRRYPKLASKYLRLDSLKDELFRPDYNHVNDSSGDADNNDREDGEEGCQFCDRANIVNRKPREMRIHYGLIASGNQVIRDASFRDRLNRDLGGRVLCIEMEAAGIMNNFPCLVIRGICDYADSHKNKDWQEHAAAVAAAFAKEVMGYLQPEEVEVEKSVKDLLAEVDQKVNEMRTKVQDTCDNVDRLRSDQRQTEINRWLSPPDPSTNNNEALRRRHEGSGRWFLRGEAFNEWKKKRQNSFLWLHGIPGCGKTILSSIVIESLSSHQPLLYFYFDFTDPNKQTFGKMLCALISQLCYQCAAALPQLDQLFSSCKSGYEQPTSQQLREVFSRMIEQVEEIWIVLDALDESSVEGRKEVLIWMKDILVSPERRNVHLLMTSRLETDIESRIMEFPDTRYVVPIQSDSITDDISAYVHWRVKEDDSLKRWRSYPEVQNEIENVVGGQANGMFRLAACQLDALGNCLDYRKLQEALASLPTTLHKIYARILHDIPNAYRQNAIKILQFLTYSERPLRIEEAVDAIAVDTEGDRYFDPKYRMPDHKEIFYYCSSLVVAVPKEENSEAADRSTELQLAHLSVKEYLLSARYDDDDDIMENFREVEAKASMARICLAYLLDLDVELSNEVLTENFPFARYCARYWIAFAAVAESTDKSLEGFVQKFFCCDRGTYRNCYNLWRPDESSSSSVWTGDGAVSALYYTSFGGLTNAVKYLLTQGANVDTQGGCHGNALGAASYQGHDRIVELLLSRGADVNAHCGYHGSALGAASHQGHGKTVELLLSRGADVNAQGGFHRSALGAASYQGHGKIVELLLSRGADVNSYGIHGSALGTAVHRGHDKVVELLLDSGADLILQDMRKNCAELSAASHQGHYKVVELLLSRGANVNSHGAYGGVVYAAADNGHDKIVELLLRKGANPNSFGLYGSALWGASDRGYYKIVEMLLSKGASMEFHGSKPLDAALNRGHSKIVKLLLSNSADVTGLSMNDFKIRE</sequence>
<keyword evidence="1" id="KW-0677">Repeat</keyword>
<dbReference type="Pfam" id="PF00023">
    <property type="entry name" value="Ank"/>
    <property type="match status" value="1"/>
</dbReference>
<reference evidence="5 6" key="1">
    <citation type="submission" date="2019-10" db="EMBL/GenBank/DDBJ databases">
        <authorList>
            <person name="Palmer J.M."/>
        </authorList>
    </citation>
    <scope>NUCLEOTIDE SEQUENCE [LARGE SCALE GENOMIC DNA]</scope>
    <source>
        <strain evidence="5 6">TWF696</strain>
    </source>
</reference>
<dbReference type="InterPro" id="IPR007111">
    <property type="entry name" value="NACHT_NTPase"/>
</dbReference>
<proteinExistence type="predicted"/>
<dbReference type="InterPro" id="IPR027417">
    <property type="entry name" value="P-loop_NTPase"/>
</dbReference>
<feature type="repeat" description="ANK" evidence="2">
    <location>
        <begin position="995"/>
        <end position="1027"/>
    </location>
</feature>
<organism evidence="5 6">
    <name type="scientific">Orbilia brochopaga</name>
    <dbReference type="NCBI Taxonomy" id="3140254"/>
    <lineage>
        <taxon>Eukaryota</taxon>
        <taxon>Fungi</taxon>
        <taxon>Dikarya</taxon>
        <taxon>Ascomycota</taxon>
        <taxon>Pezizomycotina</taxon>
        <taxon>Orbiliomycetes</taxon>
        <taxon>Orbiliales</taxon>
        <taxon>Orbiliaceae</taxon>
        <taxon>Orbilia</taxon>
    </lineage>
</organism>
<dbReference type="EMBL" id="JAVHNQ010000005">
    <property type="protein sequence ID" value="KAK6346560.1"/>
    <property type="molecule type" value="Genomic_DNA"/>
</dbReference>
<dbReference type="Pfam" id="PF12796">
    <property type="entry name" value="Ank_2"/>
    <property type="match status" value="3"/>
</dbReference>
<dbReference type="Proteomes" id="UP001375240">
    <property type="component" value="Unassembled WGS sequence"/>
</dbReference>
<dbReference type="Gene3D" id="3.40.50.300">
    <property type="entry name" value="P-loop containing nucleotide triphosphate hydrolases"/>
    <property type="match status" value="1"/>
</dbReference>
<keyword evidence="2" id="KW-0040">ANK repeat</keyword>
<dbReference type="Pfam" id="PF24883">
    <property type="entry name" value="NPHP3_N"/>
    <property type="match status" value="1"/>
</dbReference>
<dbReference type="InterPro" id="IPR000845">
    <property type="entry name" value="Nucleoside_phosphorylase_d"/>
</dbReference>
<dbReference type="SUPFAM" id="SSF48403">
    <property type="entry name" value="Ankyrin repeat"/>
    <property type="match status" value="1"/>
</dbReference>